<dbReference type="HOGENOM" id="CLU_693781_0_0_9"/>
<dbReference type="Proteomes" id="UP000245423">
    <property type="component" value="Chromosome 1"/>
</dbReference>
<dbReference type="RefSeq" id="WP_005582101.1">
    <property type="nucleotide sequence ID" value="NZ_LT669839.1"/>
</dbReference>
<gene>
    <name evidence="1" type="ORF">CUESP1_3195</name>
</gene>
<sequence>MELERVIYPLMVTFDEDINKNDGPSHITDLIILTIKSLIPSEESVRVDIDYTRYEEEIKLWKYYRHGENPSLMNVLDGTDPNVYWEGKDDTLYYRLIPIILANKDFGPVRQEVIKNTLFTIGNIEALIEGILLSKLIYCLIIGKENILNELKEEVINFSQIEFIEEYREFFRIPYEEYKGKYPIEFEQNKIYALNTLNLFFTRRFKALEDCLKILLNKEKASTILGKSVEFYVDGNSNNQLQLDSYYYELGNYIYNLRNGRIDPKLLKIDKYHLPNIFEFQEGEVFYHSLLNKSKVIKRQEIDGKVIIHLKTKSGIYRLIND</sequence>
<reference evidence="1 2" key="1">
    <citation type="submission" date="2016-11" db="EMBL/GenBank/DDBJ databases">
        <authorList>
            <person name="Manzoor S."/>
        </authorList>
    </citation>
    <scope>NUCLEOTIDE SEQUENCE [LARGE SCALE GENOMIC DNA]</scope>
    <source>
        <strain evidence="1">Clostridium ultunense strain Esp</strain>
    </source>
</reference>
<evidence type="ECO:0000313" key="1">
    <source>
        <dbReference type="EMBL" id="SHD78521.1"/>
    </source>
</evidence>
<protein>
    <submittedName>
        <fullName evidence="1">Uncharacterized protein</fullName>
    </submittedName>
</protein>
<evidence type="ECO:0000313" key="2">
    <source>
        <dbReference type="Proteomes" id="UP000245423"/>
    </source>
</evidence>
<dbReference type="AlphaFoldDB" id="M1YPX2"/>
<name>M1YPX2_9FIRM</name>
<accession>M1YPX2</accession>
<keyword evidence="2" id="KW-1185">Reference proteome</keyword>
<organism evidence="1 2">
    <name type="scientific">[Clostridium] ultunense Esp</name>
    <dbReference type="NCBI Taxonomy" id="1288971"/>
    <lineage>
        <taxon>Bacteria</taxon>
        <taxon>Bacillati</taxon>
        <taxon>Bacillota</taxon>
        <taxon>Tissierellia</taxon>
        <taxon>Tissierellales</taxon>
        <taxon>Tepidimicrobiaceae</taxon>
        <taxon>Schnuerera</taxon>
    </lineage>
</organism>
<dbReference type="OrthoDB" id="1950456at2"/>
<proteinExistence type="predicted"/>
<dbReference type="EMBL" id="LT669839">
    <property type="protein sequence ID" value="SHD78521.1"/>
    <property type="molecule type" value="Genomic_DNA"/>
</dbReference>